<evidence type="ECO:0000313" key="2">
    <source>
        <dbReference type="EMBL" id="RBP49104.1"/>
    </source>
</evidence>
<dbReference type="PANTHER" id="PTHR22642">
    <property type="entry name" value="IMIDAZOLONEPROPIONASE"/>
    <property type="match status" value="1"/>
</dbReference>
<reference evidence="2 3" key="1">
    <citation type="submission" date="2018-06" db="EMBL/GenBank/DDBJ databases">
        <title>Genomic Encyclopedia of Type Strains, Phase IV (KMG-IV): sequencing the most valuable type-strain genomes for metagenomic binning, comparative biology and taxonomic classification.</title>
        <authorList>
            <person name="Goeker M."/>
        </authorList>
    </citation>
    <scope>NUCLEOTIDE SEQUENCE [LARGE SCALE GENOMIC DNA]</scope>
    <source>
        <strain evidence="2 3">DSM 24032</strain>
    </source>
</reference>
<sequence>MPKLFRALTILIGVLSLNSCSTEPAETIYLAREIVTMDTSNPSAQAVYVKDQKIAALGSLAQLQLDYPSATVDNTFENQVILPGLIDPHVHMILGAMIYSRPFTPPWDMPTPDGLVAGLPNKASLLARLRELDAELAEGDPLITYGYHNLVHGDLTKQDLDTVSSTRPILIWHYSGHDFYLNSAALKWADVDKSLSEQFVGIDLDDNGELTGRLYEDAPKYLFNKLAMHILTPNNIGRGFTGFEKMLARSGVTTVAELGYGLFGRRLEDIYYFLEYTESDPYRLYLVPEHRAFYDAYQEDTVATITDLASNTESSGTPQVLPQVKFFTDAAFYSQTMRLDEPGYLSGQSAGTQGLWVTPQPGLAEAMNPYWKAGIQIRIHSNGDAAQSATLQAFSELQQRSPMPKQRFVIEHAGLLNPSHIKSISRLNGGVSAASHYVYYMGDDYREALGDRVAQITPLASLKRASVPSSLHSDAPLAPPSPLQAAAVHITRETRHNNVSTDSEALTPYQALQAITIDAAWALGLEKELGSISLGKQADFTIVADNPLSVAAAKWKDIGIWGVVLRGEKRPVDSAN</sequence>
<dbReference type="EMBL" id="QNRT01000004">
    <property type="protein sequence ID" value="RBP49104.1"/>
    <property type="molecule type" value="Genomic_DNA"/>
</dbReference>
<dbReference type="InterPro" id="IPR011059">
    <property type="entry name" value="Metal-dep_hydrolase_composite"/>
</dbReference>
<gene>
    <name evidence="2" type="ORF">DFR28_10430</name>
</gene>
<evidence type="ECO:0000313" key="3">
    <source>
        <dbReference type="Proteomes" id="UP000253083"/>
    </source>
</evidence>
<evidence type="ECO:0000259" key="1">
    <source>
        <dbReference type="Pfam" id="PF07969"/>
    </source>
</evidence>
<feature type="domain" description="Amidohydrolase 3" evidence="1">
    <location>
        <begin position="77"/>
        <end position="568"/>
    </location>
</feature>
<dbReference type="CDD" id="cd01300">
    <property type="entry name" value="YtcJ_like"/>
    <property type="match status" value="1"/>
</dbReference>
<dbReference type="InterPro" id="IPR013108">
    <property type="entry name" value="Amidohydro_3"/>
</dbReference>
<dbReference type="Gene3D" id="3.10.310.70">
    <property type="match status" value="1"/>
</dbReference>
<dbReference type="InterPro" id="IPR033932">
    <property type="entry name" value="YtcJ-like"/>
</dbReference>
<dbReference type="PANTHER" id="PTHR22642:SF2">
    <property type="entry name" value="PROTEIN LONG AFTER FAR-RED 3"/>
    <property type="match status" value="1"/>
</dbReference>
<dbReference type="AlphaFoldDB" id="A0A395JMG6"/>
<dbReference type="GO" id="GO:0016810">
    <property type="term" value="F:hydrolase activity, acting on carbon-nitrogen (but not peptide) bonds"/>
    <property type="evidence" value="ECO:0007669"/>
    <property type="project" value="InterPro"/>
</dbReference>
<organism evidence="2 3">
    <name type="scientific">Arenicella xantha</name>
    <dbReference type="NCBI Taxonomy" id="644221"/>
    <lineage>
        <taxon>Bacteria</taxon>
        <taxon>Pseudomonadati</taxon>
        <taxon>Pseudomonadota</taxon>
        <taxon>Gammaproteobacteria</taxon>
        <taxon>Arenicellales</taxon>
        <taxon>Arenicellaceae</taxon>
        <taxon>Arenicella</taxon>
    </lineage>
</organism>
<dbReference type="OrthoDB" id="9031471at2"/>
<dbReference type="SUPFAM" id="SSF51556">
    <property type="entry name" value="Metallo-dependent hydrolases"/>
    <property type="match status" value="1"/>
</dbReference>
<dbReference type="Gene3D" id="2.30.40.10">
    <property type="entry name" value="Urease, subunit C, domain 1"/>
    <property type="match status" value="1"/>
</dbReference>
<accession>A0A395JMG6</accession>
<dbReference type="Proteomes" id="UP000253083">
    <property type="component" value="Unassembled WGS sequence"/>
</dbReference>
<name>A0A395JMG6_9GAMM</name>
<protein>
    <recommendedName>
        <fullName evidence="1">Amidohydrolase 3 domain-containing protein</fullName>
    </recommendedName>
</protein>
<proteinExistence type="predicted"/>
<keyword evidence="3" id="KW-1185">Reference proteome</keyword>
<comment type="caution">
    <text evidence="2">The sequence shown here is derived from an EMBL/GenBank/DDBJ whole genome shotgun (WGS) entry which is preliminary data.</text>
</comment>
<dbReference type="InParanoid" id="A0A395JMG6"/>
<dbReference type="Pfam" id="PF07969">
    <property type="entry name" value="Amidohydro_3"/>
    <property type="match status" value="1"/>
</dbReference>
<dbReference type="Gene3D" id="3.20.20.140">
    <property type="entry name" value="Metal-dependent hydrolases"/>
    <property type="match status" value="1"/>
</dbReference>
<dbReference type="InterPro" id="IPR032466">
    <property type="entry name" value="Metal_Hydrolase"/>
</dbReference>
<dbReference type="SUPFAM" id="SSF51338">
    <property type="entry name" value="Composite domain of metallo-dependent hydrolases"/>
    <property type="match status" value="1"/>
</dbReference>
<dbReference type="RefSeq" id="WP_113954975.1">
    <property type="nucleotide sequence ID" value="NZ_QNRT01000004.1"/>
</dbReference>